<dbReference type="Proteomes" id="UP000240493">
    <property type="component" value="Unassembled WGS sequence"/>
</dbReference>
<name>A0A2T3ZDV8_TRIA4</name>
<gene>
    <name evidence="1" type="ORF">M441DRAFT_362997</name>
</gene>
<evidence type="ECO:0000313" key="1">
    <source>
        <dbReference type="EMBL" id="PTB42989.1"/>
    </source>
</evidence>
<proteinExistence type="predicted"/>
<protein>
    <submittedName>
        <fullName evidence="1">Uncharacterized protein</fullName>
    </submittedName>
</protein>
<keyword evidence="2" id="KW-1185">Reference proteome</keyword>
<dbReference type="EMBL" id="KZ679259">
    <property type="protein sequence ID" value="PTB42989.1"/>
    <property type="molecule type" value="Genomic_DNA"/>
</dbReference>
<reference evidence="1 2" key="1">
    <citation type="submission" date="2016-07" db="EMBL/GenBank/DDBJ databases">
        <title>Multiple horizontal gene transfer events from other fungi enriched the ability of initially mycotrophic Trichoderma (Ascomycota) to feed on dead plant biomass.</title>
        <authorList>
            <consortium name="DOE Joint Genome Institute"/>
            <person name="Aerts A."/>
            <person name="Atanasova L."/>
            <person name="Chenthamara K."/>
            <person name="Zhang J."/>
            <person name="Grujic M."/>
            <person name="Henrissat B."/>
            <person name="Kuo A."/>
            <person name="Salamov A."/>
            <person name="Lipzen A."/>
            <person name="Labutti K."/>
            <person name="Barry K."/>
            <person name="Miao Y."/>
            <person name="Rahimi M.J."/>
            <person name="Shen Q."/>
            <person name="Grigoriev I.V."/>
            <person name="Kubicek C.P."/>
            <person name="Druzhinina I.S."/>
        </authorList>
    </citation>
    <scope>NUCLEOTIDE SEQUENCE [LARGE SCALE GENOMIC DNA]</scope>
    <source>
        <strain evidence="1 2">CBS 433.97</strain>
    </source>
</reference>
<accession>A0A2T3ZDV8</accession>
<evidence type="ECO:0000313" key="2">
    <source>
        <dbReference type="Proteomes" id="UP000240493"/>
    </source>
</evidence>
<dbReference type="AlphaFoldDB" id="A0A2T3ZDV8"/>
<organism evidence="1 2">
    <name type="scientific">Trichoderma asperellum (strain ATCC 204424 / CBS 433.97 / NBRC 101777)</name>
    <dbReference type="NCBI Taxonomy" id="1042311"/>
    <lineage>
        <taxon>Eukaryota</taxon>
        <taxon>Fungi</taxon>
        <taxon>Dikarya</taxon>
        <taxon>Ascomycota</taxon>
        <taxon>Pezizomycotina</taxon>
        <taxon>Sordariomycetes</taxon>
        <taxon>Hypocreomycetidae</taxon>
        <taxon>Hypocreales</taxon>
        <taxon>Hypocreaceae</taxon>
        <taxon>Trichoderma</taxon>
    </lineage>
</organism>
<sequence>MDFFPVARRPNQDAHSAEKSRRCRRCCQPKRGLRKWAGVCGCTVGFVGCLHCWFRCADQETGRKSGFYPQTMRCRWRALQKRRQLAGHSYQRWW</sequence>